<comment type="caution">
    <text evidence="2">The sequence shown here is derived from an EMBL/GenBank/DDBJ whole genome shotgun (WGS) entry which is preliminary data.</text>
</comment>
<dbReference type="GeneID" id="33936909"/>
<feature type="compositionally biased region" description="Polar residues" evidence="1">
    <location>
        <begin position="35"/>
        <end position="45"/>
    </location>
</feature>
<dbReference type="EMBL" id="LSBJ02000006">
    <property type="protein sequence ID" value="OWT42778.1"/>
    <property type="molecule type" value="Genomic_DNA"/>
</dbReference>
<protein>
    <submittedName>
        <fullName evidence="2">Uncharacterized protein</fullName>
    </submittedName>
</protein>
<name>A0A219APP1_METCM</name>
<feature type="region of interest" description="Disordered" evidence="1">
    <location>
        <begin position="21"/>
        <end position="59"/>
    </location>
</feature>
<dbReference type="AlphaFoldDB" id="A0A219APP1"/>
<organism evidence="2 3">
    <name type="scientific">Pochonia chlamydosporia 170</name>
    <dbReference type="NCBI Taxonomy" id="1380566"/>
    <lineage>
        <taxon>Eukaryota</taxon>
        <taxon>Fungi</taxon>
        <taxon>Dikarya</taxon>
        <taxon>Ascomycota</taxon>
        <taxon>Pezizomycotina</taxon>
        <taxon>Sordariomycetes</taxon>
        <taxon>Hypocreomycetidae</taxon>
        <taxon>Hypocreales</taxon>
        <taxon>Clavicipitaceae</taxon>
        <taxon>Pochonia</taxon>
    </lineage>
</organism>
<dbReference type="RefSeq" id="XP_022285254.1">
    <property type="nucleotide sequence ID" value="XM_022429694.1"/>
</dbReference>
<dbReference type="Proteomes" id="UP000078397">
    <property type="component" value="Unassembled WGS sequence"/>
</dbReference>
<proteinExistence type="predicted"/>
<evidence type="ECO:0000256" key="1">
    <source>
        <dbReference type="SAM" id="MobiDB-lite"/>
    </source>
</evidence>
<dbReference type="KEGG" id="pchm:VFPPC_18033"/>
<evidence type="ECO:0000313" key="3">
    <source>
        <dbReference type="Proteomes" id="UP000078397"/>
    </source>
</evidence>
<keyword evidence="3" id="KW-1185">Reference proteome</keyword>
<reference evidence="2 3" key="1">
    <citation type="journal article" date="2016" name="PLoS Pathog.">
        <title>Biosynthesis of antibiotic leucinostatins in bio-control fungus Purpureocillium lilacinum and their inhibition on phytophthora revealed by genome mining.</title>
        <authorList>
            <person name="Wang G."/>
            <person name="Liu Z."/>
            <person name="Lin R."/>
            <person name="Li E."/>
            <person name="Mao Z."/>
            <person name="Ling J."/>
            <person name="Yang Y."/>
            <person name="Yin W.B."/>
            <person name="Xie B."/>
        </authorList>
    </citation>
    <scope>NUCLEOTIDE SEQUENCE [LARGE SCALE GENOMIC DNA]</scope>
    <source>
        <strain evidence="2">170</strain>
    </source>
</reference>
<evidence type="ECO:0000313" key="2">
    <source>
        <dbReference type="EMBL" id="OWT42778.1"/>
    </source>
</evidence>
<sequence>MNIAWAGLLPAGAEAHCLSNRDSGQGQFVDPTLTFPVNPSKSNRATRFHPNPTEHDLYS</sequence>
<gene>
    <name evidence="2" type="ORF">VFPPC_18033</name>
</gene>
<accession>A0A219APP1</accession>